<dbReference type="AlphaFoldDB" id="A0A0G2A8X9"/>
<dbReference type="EMBL" id="LCRD01000062">
    <property type="protein sequence ID" value="KKW28789.1"/>
    <property type="molecule type" value="Genomic_DNA"/>
</dbReference>
<protein>
    <submittedName>
        <fullName evidence="1">Uncharacterized protein</fullName>
    </submittedName>
</protein>
<evidence type="ECO:0000313" key="1">
    <source>
        <dbReference type="EMBL" id="KKW28789.1"/>
    </source>
</evidence>
<feature type="non-terminal residue" evidence="1">
    <location>
        <position position="223"/>
    </location>
</feature>
<proteinExistence type="predicted"/>
<comment type="caution">
    <text evidence="1">The sequence shown here is derived from an EMBL/GenBank/DDBJ whole genome shotgun (WGS) entry which is preliminary data.</text>
</comment>
<accession>A0A0G2A8X9</accession>
<name>A0A0G2A8X9_9BACT</name>
<organism evidence="1 2">
    <name type="scientific">Candidatus Uhrbacteria bacterium GW2011_GWD2_52_7</name>
    <dbReference type="NCBI Taxonomy" id="1618989"/>
    <lineage>
        <taxon>Bacteria</taxon>
        <taxon>Candidatus Uhriibacteriota</taxon>
    </lineage>
</organism>
<evidence type="ECO:0000313" key="2">
    <source>
        <dbReference type="Proteomes" id="UP000034846"/>
    </source>
</evidence>
<sequence>MENEFKIIDGVLHIVYRGELMMLQDVSSIPKTNPRPPKTNELAVVIIDRGTPPFAVPYGGFVAVNLTPHFPDCKRTYYMRAKLENGDEVIVAWDDMGPSRPVSDRWKILSTTEWTTVSDVNQELARVFPTGKEARAFLHSNHHITRRTHAPRGWTGVTVNGLLGWQWGRARYHPIDGSNITSPFVPKAPKNSVDLFVSYPGPDVMEILKESIFSAERMVQVAR</sequence>
<dbReference type="Proteomes" id="UP000034846">
    <property type="component" value="Unassembled WGS sequence"/>
</dbReference>
<gene>
    <name evidence="1" type="ORF">UY72_C0062G0010</name>
</gene>
<reference evidence="1 2" key="1">
    <citation type="journal article" date="2015" name="Nature">
        <title>rRNA introns, odd ribosomes, and small enigmatic genomes across a large radiation of phyla.</title>
        <authorList>
            <person name="Brown C.T."/>
            <person name="Hug L.A."/>
            <person name="Thomas B.C."/>
            <person name="Sharon I."/>
            <person name="Castelle C.J."/>
            <person name="Singh A."/>
            <person name="Wilkins M.J."/>
            <person name="Williams K.H."/>
            <person name="Banfield J.F."/>
        </authorList>
    </citation>
    <scope>NUCLEOTIDE SEQUENCE [LARGE SCALE GENOMIC DNA]</scope>
</reference>